<keyword evidence="3" id="KW-1185">Reference proteome</keyword>
<evidence type="ECO:0000313" key="2">
    <source>
        <dbReference type="EMBL" id="QDU47687.1"/>
    </source>
</evidence>
<name>A0A517ZYX2_9PLAN</name>
<gene>
    <name evidence="2" type="ORF">Mal52_62220</name>
</gene>
<keyword evidence="1" id="KW-0472">Membrane</keyword>
<dbReference type="EMBL" id="CP036276">
    <property type="protein sequence ID" value="QDU47687.1"/>
    <property type="molecule type" value="Genomic_DNA"/>
</dbReference>
<reference evidence="2 3" key="1">
    <citation type="submission" date="2019-02" db="EMBL/GenBank/DDBJ databases">
        <title>Deep-cultivation of Planctomycetes and their phenomic and genomic characterization uncovers novel biology.</title>
        <authorList>
            <person name="Wiegand S."/>
            <person name="Jogler M."/>
            <person name="Boedeker C."/>
            <person name="Pinto D."/>
            <person name="Vollmers J."/>
            <person name="Rivas-Marin E."/>
            <person name="Kohn T."/>
            <person name="Peeters S.H."/>
            <person name="Heuer A."/>
            <person name="Rast P."/>
            <person name="Oberbeckmann S."/>
            <person name="Bunk B."/>
            <person name="Jeske O."/>
            <person name="Meyerdierks A."/>
            <person name="Storesund J.E."/>
            <person name="Kallscheuer N."/>
            <person name="Luecker S."/>
            <person name="Lage O.M."/>
            <person name="Pohl T."/>
            <person name="Merkel B.J."/>
            <person name="Hornburger P."/>
            <person name="Mueller R.-W."/>
            <person name="Bruemmer F."/>
            <person name="Labrenz M."/>
            <person name="Spormann A.M."/>
            <person name="Op den Camp H."/>
            <person name="Overmann J."/>
            <person name="Amann R."/>
            <person name="Jetten M.S.M."/>
            <person name="Mascher T."/>
            <person name="Medema M.H."/>
            <person name="Devos D.P."/>
            <person name="Kaster A.-K."/>
            <person name="Ovreas L."/>
            <person name="Rohde M."/>
            <person name="Galperin M.Y."/>
            <person name="Jogler C."/>
        </authorList>
    </citation>
    <scope>NUCLEOTIDE SEQUENCE [LARGE SCALE GENOMIC DNA]</scope>
    <source>
        <strain evidence="2 3">Mal52</strain>
    </source>
</reference>
<evidence type="ECO:0000313" key="3">
    <source>
        <dbReference type="Proteomes" id="UP000319383"/>
    </source>
</evidence>
<keyword evidence="1" id="KW-1133">Transmembrane helix</keyword>
<feature type="transmembrane region" description="Helical" evidence="1">
    <location>
        <begin position="238"/>
        <end position="261"/>
    </location>
</feature>
<dbReference type="AlphaFoldDB" id="A0A517ZYX2"/>
<feature type="transmembrane region" description="Helical" evidence="1">
    <location>
        <begin position="131"/>
        <end position="151"/>
    </location>
</feature>
<accession>A0A517ZYX2</accession>
<keyword evidence="1" id="KW-0812">Transmembrane</keyword>
<evidence type="ECO:0000256" key="1">
    <source>
        <dbReference type="SAM" id="Phobius"/>
    </source>
</evidence>
<feature type="transmembrane region" description="Helical" evidence="1">
    <location>
        <begin position="36"/>
        <end position="55"/>
    </location>
</feature>
<organism evidence="2 3">
    <name type="scientific">Symmachiella dynata</name>
    <dbReference type="NCBI Taxonomy" id="2527995"/>
    <lineage>
        <taxon>Bacteria</taxon>
        <taxon>Pseudomonadati</taxon>
        <taxon>Planctomycetota</taxon>
        <taxon>Planctomycetia</taxon>
        <taxon>Planctomycetales</taxon>
        <taxon>Planctomycetaceae</taxon>
        <taxon>Symmachiella</taxon>
    </lineage>
</organism>
<feature type="transmembrane region" description="Helical" evidence="1">
    <location>
        <begin position="185"/>
        <end position="218"/>
    </location>
</feature>
<feature type="transmembrane region" description="Helical" evidence="1">
    <location>
        <begin position="61"/>
        <end position="86"/>
    </location>
</feature>
<protein>
    <submittedName>
        <fullName evidence="2">Uncharacterized protein</fullName>
    </submittedName>
</protein>
<dbReference type="KEGG" id="sdyn:Mal52_62220"/>
<sequence length="290" mass="33140" precursor="true">MRFDHVRIRLEPLSVSNCLDMAVLFYRQYFKPIAQLLALFALPCCVAVYVMSYFYEYDLRLPALLFFVLSSPMGILLISGTAAASFGEPFSWGRVLKQKPGRLMSLFLRGLLLRAAVGSVILMFFLEDWDLAIRVLLGFVLCLFPGVWLAIRSGFLVERTVLADLSNHLHETRGSKLIHKQFGDLLIGGGMIVGYCALLWLVFFMVFDLAINFLFHVPIFFPRLGPDGEMGFLLWGDPKVLCLITFCAFLVYPLGRLAWFFTYIDLRVRRDCWDMELELAQEADRLEATS</sequence>
<dbReference type="Proteomes" id="UP000319383">
    <property type="component" value="Chromosome"/>
</dbReference>
<proteinExistence type="predicted"/>
<dbReference type="RefSeq" id="WP_145380469.1">
    <property type="nucleotide sequence ID" value="NZ_CP036276.1"/>
</dbReference>
<feature type="transmembrane region" description="Helical" evidence="1">
    <location>
        <begin position="106"/>
        <end position="125"/>
    </location>
</feature>